<dbReference type="GeneID" id="79382744"/>
<sequence length="42" mass="4765">MENKILVLLNQLVDGQNKINDRLDKIEGKIDSVIDQTADLKN</sequence>
<dbReference type="Proteomes" id="UP000198811">
    <property type="component" value="Unassembled WGS sequence"/>
</dbReference>
<dbReference type="EMBL" id="FNGL01000009">
    <property type="protein sequence ID" value="SDL15245.1"/>
    <property type="molecule type" value="Genomic_DNA"/>
</dbReference>
<gene>
    <name evidence="1" type="ORF">SAMN05216497_10945</name>
</gene>
<accession>A0ABY0QLE5</accession>
<dbReference type="RefSeq" id="WP_257453206.1">
    <property type="nucleotide sequence ID" value="NZ_FNGL01000009.1"/>
</dbReference>
<evidence type="ECO:0000313" key="1">
    <source>
        <dbReference type="EMBL" id="SDL15245.1"/>
    </source>
</evidence>
<evidence type="ECO:0000313" key="2">
    <source>
        <dbReference type="Proteomes" id="UP000198811"/>
    </source>
</evidence>
<organism evidence="1 2">
    <name type="scientific">Clostridium cochlearium</name>
    <dbReference type="NCBI Taxonomy" id="1494"/>
    <lineage>
        <taxon>Bacteria</taxon>
        <taxon>Bacillati</taxon>
        <taxon>Bacillota</taxon>
        <taxon>Clostridia</taxon>
        <taxon>Eubacteriales</taxon>
        <taxon>Clostridiaceae</taxon>
        <taxon>Clostridium</taxon>
    </lineage>
</organism>
<proteinExistence type="predicted"/>
<name>A0ABY0QLE5_CLOCO</name>
<protein>
    <submittedName>
        <fullName evidence="1">Uncharacterized protein</fullName>
    </submittedName>
</protein>
<keyword evidence="2" id="KW-1185">Reference proteome</keyword>
<reference evidence="1 2" key="1">
    <citation type="submission" date="2016-10" db="EMBL/GenBank/DDBJ databases">
        <authorList>
            <person name="Varghese N."/>
            <person name="Submissions S."/>
        </authorList>
    </citation>
    <scope>NUCLEOTIDE SEQUENCE [LARGE SCALE GENOMIC DNA]</scope>
    <source>
        <strain evidence="1 2">NLAE-zl-C224</strain>
    </source>
</reference>
<comment type="caution">
    <text evidence="1">The sequence shown here is derived from an EMBL/GenBank/DDBJ whole genome shotgun (WGS) entry which is preliminary data.</text>
</comment>